<evidence type="ECO:0000313" key="1">
    <source>
        <dbReference type="EMBL" id="KAG5619847.1"/>
    </source>
</evidence>
<evidence type="ECO:0008006" key="3">
    <source>
        <dbReference type="Google" id="ProtNLM"/>
    </source>
</evidence>
<proteinExistence type="predicted"/>
<name>A0A9J6A728_SOLCO</name>
<sequence>MGILTHSIDHRVSRLEAFIPGMIQAALATRIVVTTLTATIAALRKDMDQLKSIDMSMIFGMIEIPNMLVEPGMPLNTTKDDVRVEEVADPESEAEMDKEMFGVAEKASYEGGY</sequence>
<reference evidence="1 2" key="1">
    <citation type="submission" date="2020-09" db="EMBL/GenBank/DDBJ databases">
        <title>De no assembly of potato wild relative species, Solanum commersonii.</title>
        <authorList>
            <person name="Cho K."/>
        </authorList>
    </citation>
    <scope>NUCLEOTIDE SEQUENCE [LARGE SCALE GENOMIC DNA]</scope>
    <source>
        <strain evidence="1">LZ3.2</strain>
        <tissue evidence="1">Leaf</tissue>
    </source>
</reference>
<gene>
    <name evidence="1" type="ORF">H5410_005065</name>
</gene>
<organism evidence="1 2">
    <name type="scientific">Solanum commersonii</name>
    <name type="common">Commerson's wild potato</name>
    <name type="synonym">Commerson's nightshade</name>
    <dbReference type="NCBI Taxonomy" id="4109"/>
    <lineage>
        <taxon>Eukaryota</taxon>
        <taxon>Viridiplantae</taxon>
        <taxon>Streptophyta</taxon>
        <taxon>Embryophyta</taxon>
        <taxon>Tracheophyta</taxon>
        <taxon>Spermatophyta</taxon>
        <taxon>Magnoliopsida</taxon>
        <taxon>eudicotyledons</taxon>
        <taxon>Gunneridae</taxon>
        <taxon>Pentapetalae</taxon>
        <taxon>asterids</taxon>
        <taxon>lamiids</taxon>
        <taxon>Solanales</taxon>
        <taxon>Solanaceae</taxon>
        <taxon>Solanoideae</taxon>
        <taxon>Solaneae</taxon>
        <taxon>Solanum</taxon>
    </lineage>
</organism>
<accession>A0A9J6A728</accession>
<comment type="caution">
    <text evidence="1">The sequence shown here is derived from an EMBL/GenBank/DDBJ whole genome shotgun (WGS) entry which is preliminary data.</text>
</comment>
<keyword evidence="2" id="KW-1185">Reference proteome</keyword>
<protein>
    <recommendedName>
        <fullName evidence="3">Polyprotein protein</fullName>
    </recommendedName>
</protein>
<dbReference type="AlphaFoldDB" id="A0A9J6A728"/>
<evidence type="ECO:0000313" key="2">
    <source>
        <dbReference type="Proteomes" id="UP000824120"/>
    </source>
</evidence>
<dbReference type="Proteomes" id="UP000824120">
    <property type="component" value="Chromosome 2"/>
</dbReference>
<dbReference type="EMBL" id="JACXVP010000002">
    <property type="protein sequence ID" value="KAG5619847.1"/>
    <property type="molecule type" value="Genomic_DNA"/>
</dbReference>